<name>A0A9W8IG44_9FUNG</name>
<dbReference type="AlphaFoldDB" id="A0A9W8IG44"/>
<evidence type="ECO:0000313" key="2">
    <source>
        <dbReference type="Proteomes" id="UP001140074"/>
    </source>
</evidence>
<organism evidence="1 2">
    <name type="scientific">Coemansia aciculifera</name>
    <dbReference type="NCBI Taxonomy" id="417176"/>
    <lineage>
        <taxon>Eukaryota</taxon>
        <taxon>Fungi</taxon>
        <taxon>Fungi incertae sedis</taxon>
        <taxon>Zoopagomycota</taxon>
        <taxon>Kickxellomycotina</taxon>
        <taxon>Kickxellomycetes</taxon>
        <taxon>Kickxellales</taxon>
        <taxon>Kickxellaceae</taxon>
        <taxon>Coemansia</taxon>
    </lineage>
</organism>
<sequence length="94" mass="10729">MIYTVVVSLGKDSTIGPETYPIAHDCEISELFKEVAKWIDLPVENLKLMFDMEIVISDELRGVKKVEVDPKLMLPNYVRPEEGAVVNFEVQYVN</sequence>
<dbReference type="EMBL" id="JANBUY010000153">
    <property type="protein sequence ID" value="KAJ2862745.1"/>
    <property type="molecule type" value="Genomic_DNA"/>
</dbReference>
<evidence type="ECO:0000313" key="1">
    <source>
        <dbReference type="EMBL" id="KAJ2862745.1"/>
    </source>
</evidence>
<proteinExistence type="predicted"/>
<keyword evidence="2" id="KW-1185">Reference proteome</keyword>
<reference evidence="1" key="1">
    <citation type="submission" date="2022-07" db="EMBL/GenBank/DDBJ databases">
        <title>Phylogenomic reconstructions and comparative analyses of Kickxellomycotina fungi.</title>
        <authorList>
            <person name="Reynolds N.K."/>
            <person name="Stajich J.E."/>
            <person name="Barry K."/>
            <person name="Grigoriev I.V."/>
            <person name="Crous P."/>
            <person name="Smith M.E."/>
        </authorList>
    </citation>
    <scope>NUCLEOTIDE SEQUENCE</scope>
    <source>
        <strain evidence="1">RSA 476</strain>
    </source>
</reference>
<gene>
    <name evidence="1" type="ORF">GGH94_004079</name>
</gene>
<dbReference type="Proteomes" id="UP001140074">
    <property type="component" value="Unassembled WGS sequence"/>
</dbReference>
<accession>A0A9W8IG44</accession>
<comment type="caution">
    <text evidence="1">The sequence shown here is derived from an EMBL/GenBank/DDBJ whole genome shotgun (WGS) entry which is preliminary data.</text>
</comment>
<protein>
    <submittedName>
        <fullName evidence="1">Uncharacterized protein</fullName>
    </submittedName>
</protein>